<dbReference type="KEGG" id="pho:PH1398"/>
<keyword evidence="1" id="KW-0472">Membrane</keyword>
<dbReference type="EnsemblBacteria" id="BAA30504">
    <property type="protein sequence ID" value="BAA30504"/>
    <property type="gene ID" value="BAA30504"/>
</dbReference>
<reference evidence="2 3" key="1">
    <citation type="journal article" date="1998" name="DNA Res.">
        <title>Complete sequence and gene organization of the genome of a hyper-thermophilic archaebacterium, Pyrococcus horikoshii OT3.</title>
        <authorList>
            <person name="Kawarabayasi Y."/>
            <person name="Sawada M."/>
            <person name="Horikawa H."/>
            <person name="Haikawa Y."/>
            <person name="Hino Y."/>
            <person name="Yamamoto S."/>
            <person name="Sekine M."/>
            <person name="Baba S."/>
            <person name="Kosugi H."/>
            <person name="Hosoyama A."/>
            <person name="Nagai Y."/>
            <person name="Sakai M."/>
            <person name="Ogura K."/>
            <person name="Otuka R."/>
            <person name="Nakazawa H."/>
            <person name="Takamiya M."/>
            <person name="Ohfuku Y."/>
            <person name="Funahashi T."/>
            <person name="Tanaka T."/>
            <person name="Kudoh Y."/>
            <person name="Yamazaki J."/>
            <person name="Kushida N."/>
            <person name="Oguchi A."/>
            <person name="Aoki K."/>
            <person name="Nakamura Y."/>
            <person name="Robb T.F."/>
            <person name="Horikoshi K."/>
            <person name="Masuchi Y."/>
            <person name="Shizuya H."/>
            <person name="Kikuchi H."/>
        </authorList>
    </citation>
    <scope>NUCLEOTIDE SEQUENCE [LARGE SCALE GENOMIC DNA]</scope>
    <source>
        <strain evidence="3">ATCC 700860 / DSM 12428 / JCM 9974 / NBRC 100139 / OT-3</strain>
    </source>
</reference>
<organism evidence="2 3">
    <name type="scientific">Pyrococcus horikoshii (strain ATCC 700860 / DSM 12428 / JCM 9974 / NBRC 100139 / OT-3)</name>
    <dbReference type="NCBI Taxonomy" id="70601"/>
    <lineage>
        <taxon>Archaea</taxon>
        <taxon>Methanobacteriati</taxon>
        <taxon>Methanobacteriota</taxon>
        <taxon>Thermococci</taxon>
        <taxon>Thermococcales</taxon>
        <taxon>Thermococcaceae</taxon>
        <taxon>Pyrococcus</taxon>
    </lineage>
</organism>
<dbReference type="Proteomes" id="UP000000752">
    <property type="component" value="Chromosome"/>
</dbReference>
<keyword evidence="3" id="KW-1185">Reference proteome</keyword>
<proteinExistence type="predicted"/>
<evidence type="ECO:0000313" key="2">
    <source>
        <dbReference type="EMBL" id="BAA30504.1"/>
    </source>
</evidence>
<gene>
    <name evidence="2" type="ordered locus">PH1398</name>
</gene>
<name>O50106_PYRHO</name>
<keyword evidence="1" id="KW-0812">Transmembrane</keyword>
<feature type="transmembrane region" description="Helical" evidence="1">
    <location>
        <begin position="38"/>
        <end position="59"/>
    </location>
</feature>
<evidence type="ECO:0000313" key="3">
    <source>
        <dbReference type="Proteomes" id="UP000000752"/>
    </source>
</evidence>
<feature type="transmembrane region" description="Helical" evidence="1">
    <location>
        <begin position="79"/>
        <end position="100"/>
    </location>
</feature>
<keyword evidence="1" id="KW-1133">Transmembrane helix</keyword>
<sequence>MYLPISYMNSLAVKGLLSFSSILSTLSKKGIMYFSNSIYLSFGTKMFPILFTPFFLSSASSTSQSPRMKGFNDFMKSSSTPPAVVTITSTFFSLTSQAMISLRPEDIMFDV</sequence>
<protein>
    <submittedName>
        <fullName evidence="2">Uncharacterized protein</fullName>
    </submittedName>
</protein>
<dbReference type="PIR" id="H71012">
    <property type="entry name" value="H71012"/>
</dbReference>
<evidence type="ECO:0000256" key="1">
    <source>
        <dbReference type="SAM" id="Phobius"/>
    </source>
</evidence>
<accession>O50106</accession>
<dbReference type="EMBL" id="BA000001">
    <property type="protein sequence ID" value="BAA30504.1"/>
    <property type="molecule type" value="Genomic_DNA"/>
</dbReference>
<dbReference type="AlphaFoldDB" id="O50106"/>